<comment type="caution">
    <text evidence="2">The sequence shown here is derived from an EMBL/GenBank/DDBJ whole genome shotgun (WGS) entry which is preliminary data.</text>
</comment>
<evidence type="ECO:0000313" key="2">
    <source>
        <dbReference type="EMBL" id="MSU09808.1"/>
    </source>
</evidence>
<dbReference type="InterPro" id="IPR036393">
    <property type="entry name" value="AceGlu_kinase-like_sf"/>
</dbReference>
<feature type="domain" description="Aspartate/glutamate/uridylate kinase" evidence="1">
    <location>
        <begin position="7"/>
        <end position="174"/>
    </location>
</feature>
<dbReference type="Pfam" id="PF00696">
    <property type="entry name" value="AA_kinase"/>
    <property type="match status" value="1"/>
</dbReference>
<gene>
    <name evidence="2" type="ORF">FYJ84_12585</name>
</gene>
<dbReference type="SUPFAM" id="SSF53633">
    <property type="entry name" value="Carbamate kinase-like"/>
    <property type="match status" value="1"/>
</dbReference>
<evidence type="ECO:0000313" key="3">
    <source>
        <dbReference type="Proteomes" id="UP000433181"/>
    </source>
</evidence>
<organism evidence="2 3">
    <name type="scientific">Anaerovibrio slackiae</name>
    <dbReference type="NCBI Taxonomy" id="2652309"/>
    <lineage>
        <taxon>Bacteria</taxon>
        <taxon>Bacillati</taxon>
        <taxon>Bacillota</taxon>
        <taxon>Negativicutes</taxon>
        <taxon>Selenomonadales</taxon>
        <taxon>Selenomonadaceae</taxon>
        <taxon>Anaerovibrio</taxon>
    </lineage>
</organism>
<dbReference type="AlphaFoldDB" id="A0A6I2UE16"/>
<sequence>MKQYDYLVKFGGSLLNSIENYRKLLEVFSNNEEKNIFYIGSGPTGEFVKTILKKTGNGNKLNKKHKVLLCSSIRRINALITESMNDKFILCRTFDECEQSLLCHRKPIIDNEAFSRYLDGYNLKADYQAALLCKTFNINKLMIITDVPGVYSSNPRIDKNAKFISYMNTSLLAQLDSSCVDVGVEKVLKDYKIECVVYGMNEIILNGYVSYKYAKDNGTFIDWGE</sequence>
<reference evidence="2 3" key="1">
    <citation type="submission" date="2019-08" db="EMBL/GenBank/DDBJ databases">
        <title>In-depth cultivation of the pig gut microbiome towards novel bacterial diversity and tailored functional studies.</title>
        <authorList>
            <person name="Wylensek D."/>
            <person name="Hitch T.C.A."/>
            <person name="Clavel T."/>
        </authorList>
    </citation>
    <scope>NUCLEOTIDE SEQUENCE [LARGE SCALE GENOMIC DNA]</scope>
    <source>
        <strain evidence="2 3">WCA-693-APC-5D-A</strain>
    </source>
</reference>
<dbReference type="EMBL" id="VUNR01000035">
    <property type="protein sequence ID" value="MSU09808.1"/>
    <property type="molecule type" value="Genomic_DNA"/>
</dbReference>
<name>A0A6I2UE16_9FIRM</name>
<dbReference type="RefSeq" id="WP_154407969.1">
    <property type="nucleotide sequence ID" value="NZ_VUNR01000035.1"/>
</dbReference>
<proteinExistence type="predicted"/>
<dbReference type="InterPro" id="IPR001048">
    <property type="entry name" value="Asp/Glu/Uridylate_kinase"/>
</dbReference>
<evidence type="ECO:0000259" key="1">
    <source>
        <dbReference type="Pfam" id="PF00696"/>
    </source>
</evidence>
<dbReference type="Gene3D" id="3.40.1160.10">
    <property type="entry name" value="Acetylglutamate kinase-like"/>
    <property type="match status" value="1"/>
</dbReference>
<keyword evidence="3" id="KW-1185">Reference proteome</keyword>
<protein>
    <recommendedName>
        <fullName evidence="1">Aspartate/glutamate/uridylate kinase domain-containing protein</fullName>
    </recommendedName>
</protein>
<dbReference type="Proteomes" id="UP000433181">
    <property type="component" value="Unassembled WGS sequence"/>
</dbReference>
<dbReference type="GeneID" id="96779760"/>
<accession>A0A6I2UE16</accession>